<dbReference type="RefSeq" id="WP_150086089.1">
    <property type="nucleotide sequence ID" value="NZ_VWSF01000001.1"/>
</dbReference>
<protein>
    <submittedName>
        <fullName evidence="9">ABC transporter permease</fullName>
    </submittedName>
</protein>
<feature type="transmembrane region" description="Helical" evidence="7">
    <location>
        <begin position="236"/>
        <end position="258"/>
    </location>
</feature>
<dbReference type="Gene3D" id="1.10.3720.10">
    <property type="entry name" value="MetI-like"/>
    <property type="match status" value="1"/>
</dbReference>
<evidence type="ECO:0000256" key="7">
    <source>
        <dbReference type="RuleBase" id="RU363032"/>
    </source>
</evidence>
<dbReference type="InterPro" id="IPR000515">
    <property type="entry name" value="MetI-like"/>
</dbReference>
<dbReference type="Pfam" id="PF00528">
    <property type="entry name" value="BPD_transp_1"/>
    <property type="match status" value="1"/>
</dbReference>
<dbReference type="GO" id="GO:0005886">
    <property type="term" value="C:plasma membrane"/>
    <property type="evidence" value="ECO:0007669"/>
    <property type="project" value="UniProtKB-SubCell"/>
</dbReference>
<dbReference type="EMBL" id="VWSF01000001">
    <property type="protein sequence ID" value="KAA5549094.1"/>
    <property type="molecule type" value="Genomic_DNA"/>
</dbReference>
<feature type="transmembrane region" description="Helical" evidence="7">
    <location>
        <begin position="270"/>
        <end position="291"/>
    </location>
</feature>
<feature type="domain" description="ABC transmembrane type-1" evidence="8">
    <location>
        <begin position="232"/>
        <end position="448"/>
    </location>
</feature>
<evidence type="ECO:0000259" key="8">
    <source>
        <dbReference type="PROSITE" id="PS50928"/>
    </source>
</evidence>
<evidence type="ECO:0000313" key="9">
    <source>
        <dbReference type="EMBL" id="KAA5549094.1"/>
    </source>
</evidence>
<sequence>MLGYFLKRLLLIVPTVWLIGSLVFLLSRIIPGQYADLMAEAEQSAVGGVSLKRNRSSYLKELAESGQDKPFFYFSVRNRAQPDTLNRVFPEKHQILLQQLLNYNGNWPAVAGYYQSLQQLQTRTREKTDSTTGVLAGQVQVLLQTPDPVVISHILQELQPFKISYGGAITELQKRFDQMQQQALLLNLYLPRFKWHGSQNQYHTWLLRVITGDLGFSYRSKEPVRTVIGEALGNTLLLLIGSLFLTFAVSIQLALALSRWRFGQQPVLNALYVLDSTPLFIIAQLLFTYLAGPQFLDLFPTFGLGEEDEATTGFFALTLTRLHHLLLPALCLLITSLPYITTQLYQVLQQVLNHQYVTTARAKGLPEKQVLQQHAFRNTLLPLITLFTGSLPAIIAGALVIEYIFAIPGTGQLLVSSVLSRDYPVIIGLVLLIALIQAFAHVLADLLYFIADPRTRLKPA</sequence>
<keyword evidence="6 7" id="KW-0472">Membrane</keyword>
<keyword evidence="5 7" id="KW-1133">Transmembrane helix</keyword>
<organism evidence="9 10">
    <name type="scientific">Adhaeribacter rhizoryzae</name>
    <dbReference type="NCBI Taxonomy" id="2607907"/>
    <lineage>
        <taxon>Bacteria</taxon>
        <taxon>Pseudomonadati</taxon>
        <taxon>Bacteroidota</taxon>
        <taxon>Cytophagia</taxon>
        <taxon>Cytophagales</taxon>
        <taxon>Hymenobacteraceae</taxon>
        <taxon>Adhaeribacter</taxon>
    </lineage>
</organism>
<feature type="transmembrane region" description="Helical" evidence="7">
    <location>
        <begin position="425"/>
        <end position="451"/>
    </location>
</feature>
<evidence type="ECO:0000256" key="4">
    <source>
        <dbReference type="ARBA" id="ARBA00022692"/>
    </source>
</evidence>
<evidence type="ECO:0000256" key="3">
    <source>
        <dbReference type="ARBA" id="ARBA00022475"/>
    </source>
</evidence>
<evidence type="ECO:0000256" key="6">
    <source>
        <dbReference type="ARBA" id="ARBA00023136"/>
    </source>
</evidence>
<evidence type="ECO:0000256" key="1">
    <source>
        <dbReference type="ARBA" id="ARBA00004651"/>
    </source>
</evidence>
<dbReference type="AlphaFoldDB" id="A0A5M6DNN4"/>
<dbReference type="PROSITE" id="PS50928">
    <property type="entry name" value="ABC_TM1"/>
    <property type="match status" value="1"/>
</dbReference>
<dbReference type="SUPFAM" id="SSF161098">
    <property type="entry name" value="MetI-like"/>
    <property type="match status" value="1"/>
</dbReference>
<keyword evidence="3" id="KW-1003">Cell membrane</keyword>
<feature type="transmembrane region" description="Helical" evidence="7">
    <location>
        <begin position="380"/>
        <end position="405"/>
    </location>
</feature>
<comment type="similarity">
    <text evidence="7">Belongs to the binding-protein-dependent transport system permease family.</text>
</comment>
<comment type="subcellular location">
    <subcellularLocation>
        <location evidence="1 7">Cell membrane</location>
        <topology evidence="1 7">Multi-pass membrane protein</topology>
    </subcellularLocation>
</comment>
<dbReference type="Proteomes" id="UP000323426">
    <property type="component" value="Unassembled WGS sequence"/>
</dbReference>
<evidence type="ECO:0000256" key="2">
    <source>
        <dbReference type="ARBA" id="ARBA00022448"/>
    </source>
</evidence>
<name>A0A5M6DNN4_9BACT</name>
<accession>A0A5M6DNN4</accession>
<evidence type="ECO:0000313" key="10">
    <source>
        <dbReference type="Proteomes" id="UP000323426"/>
    </source>
</evidence>
<comment type="caution">
    <text evidence="9">The sequence shown here is derived from an EMBL/GenBank/DDBJ whole genome shotgun (WGS) entry which is preliminary data.</text>
</comment>
<feature type="transmembrane region" description="Helical" evidence="7">
    <location>
        <begin position="322"/>
        <end position="340"/>
    </location>
</feature>
<gene>
    <name evidence="9" type="ORF">F0145_00390</name>
</gene>
<dbReference type="PANTHER" id="PTHR43163">
    <property type="entry name" value="DIPEPTIDE TRANSPORT SYSTEM PERMEASE PROTEIN DPPB-RELATED"/>
    <property type="match status" value="1"/>
</dbReference>
<dbReference type="InterPro" id="IPR035906">
    <property type="entry name" value="MetI-like_sf"/>
</dbReference>
<feature type="transmembrane region" description="Helical" evidence="7">
    <location>
        <begin position="9"/>
        <end position="30"/>
    </location>
</feature>
<reference evidence="9 10" key="1">
    <citation type="submission" date="2019-09" db="EMBL/GenBank/DDBJ databases">
        <title>Genome sequence and assembly of Adhaeribacter sp.</title>
        <authorList>
            <person name="Chhetri G."/>
        </authorList>
    </citation>
    <scope>NUCLEOTIDE SEQUENCE [LARGE SCALE GENOMIC DNA]</scope>
    <source>
        <strain evidence="9 10">DK36</strain>
    </source>
</reference>
<keyword evidence="2 7" id="KW-0813">Transport</keyword>
<evidence type="ECO:0000256" key="5">
    <source>
        <dbReference type="ARBA" id="ARBA00022989"/>
    </source>
</evidence>
<keyword evidence="10" id="KW-1185">Reference proteome</keyword>
<proteinExistence type="inferred from homology"/>
<dbReference type="PANTHER" id="PTHR43163:SF6">
    <property type="entry name" value="DIPEPTIDE TRANSPORT SYSTEM PERMEASE PROTEIN DPPB-RELATED"/>
    <property type="match status" value="1"/>
</dbReference>
<dbReference type="GO" id="GO:0055085">
    <property type="term" value="P:transmembrane transport"/>
    <property type="evidence" value="ECO:0007669"/>
    <property type="project" value="InterPro"/>
</dbReference>
<keyword evidence="4 7" id="KW-0812">Transmembrane</keyword>